<comment type="caution">
    <text evidence="3">The sequence shown here is derived from an EMBL/GenBank/DDBJ whole genome shotgun (WGS) entry which is preliminary data.</text>
</comment>
<dbReference type="PANTHER" id="PTHR23416">
    <property type="entry name" value="SIALIC ACID SYNTHASE-RELATED"/>
    <property type="match status" value="1"/>
</dbReference>
<dbReference type="InterPro" id="IPR001451">
    <property type="entry name" value="Hexapep"/>
</dbReference>
<dbReference type="Proteomes" id="UP000030982">
    <property type="component" value="Unassembled WGS sequence"/>
</dbReference>
<dbReference type="InterPro" id="IPR051159">
    <property type="entry name" value="Hexapeptide_acetyltransf"/>
</dbReference>
<dbReference type="Pfam" id="PF14602">
    <property type="entry name" value="Hexapep_2"/>
    <property type="match status" value="1"/>
</dbReference>
<dbReference type="EMBL" id="JTDL01000136">
    <property type="protein sequence ID" value="KHL01936.1"/>
    <property type="molecule type" value="Genomic_DNA"/>
</dbReference>
<evidence type="ECO:0000313" key="4">
    <source>
        <dbReference type="Proteomes" id="UP000030982"/>
    </source>
</evidence>
<evidence type="ECO:0000313" key="3">
    <source>
        <dbReference type="EMBL" id="KHL01936.1"/>
    </source>
</evidence>
<proteinExistence type="inferred from homology"/>
<protein>
    <recommendedName>
        <fullName evidence="5">Acetyltransferase</fullName>
    </recommendedName>
</protein>
<dbReference type="InterPro" id="IPR011004">
    <property type="entry name" value="Trimer_LpxA-like_sf"/>
</dbReference>
<accession>A0A0B2AJF1</accession>
<evidence type="ECO:0000256" key="1">
    <source>
        <dbReference type="ARBA" id="ARBA00007274"/>
    </source>
</evidence>
<dbReference type="Gene3D" id="2.160.10.10">
    <property type="entry name" value="Hexapeptide repeat proteins"/>
    <property type="match status" value="1"/>
</dbReference>
<dbReference type="CDD" id="cd04647">
    <property type="entry name" value="LbH_MAT_like"/>
    <property type="match status" value="1"/>
</dbReference>
<reference evidence="3 4" key="1">
    <citation type="submission" date="2014-09" db="EMBL/GenBank/DDBJ databases">
        <title>Genome sequence of Sinomonas sp. MUSC 117.</title>
        <authorList>
            <person name="Lee L.-H."/>
        </authorList>
    </citation>
    <scope>NUCLEOTIDE SEQUENCE [LARGE SCALE GENOMIC DNA]</scope>
    <source>
        <strain evidence="3 4">MUSC 117</strain>
    </source>
</reference>
<gene>
    <name evidence="3" type="ORF">LK10_14275</name>
</gene>
<keyword evidence="4" id="KW-1185">Reference proteome</keyword>
<evidence type="ECO:0008006" key="5">
    <source>
        <dbReference type="Google" id="ProtNLM"/>
    </source>
</evidence>
<dbReference type="STRING" id="1338436.LK10_14275"/>
<dbReference type="GO" id="GO:0008374">
    <property type="term" value="F:O-acyltransferase activity"/>
    <property type="evidence" value="ECO:0007669"/>
    <property type="project" value="TreeGrafter"/>
</dbReference>
<keyword evidence="2" id="KW-0808">Transferase</keyword>
<comment type="similarity">
    <text evidence="1">Belongs to the transferase hexapeptide repeat family.</text>
</comment>
<sequence length="171" mass="18214">MKRRFIEIAEHAALSPLVGMKVRWRVLRVLGWRELEHSHIKSGCVLNGHKLKTGDGCYFNRQVFIDASAQVTMGSHVQIGPRAMVLTATHRVGTPDVRGGEPWNRPVTIGDGCWIGAGAIIMPGVNVASGCIVGAGAIVTKDTQPDGIYAGVPAQRVRDLEPIGTTAAAGL</sequence>
<name>A0A0B2AJF1_9MICC</name>
<dbReference type="AlphaFoldDB" id="A0A0B2AJF1"/>
<evidence type="ECO:0000256" key="2">
    <source>
        <dbReference type="ARBA" id="ARBA00022679"/>
    </source>
</evidence>
<dbReference type="PANTHER" id="PTHR23416:SF23">
    <property type="entry name" value="ACETYLTRANSFERASE C18B11.09C-RELATED"/>
    <property type="match status" value="1"/>
</dbReference>
<dbReference type="SUPFAM" id="SSF51161">
    <property type="entry name" value="Trimeric LpxA-like enzymes"/>
    <property type="match status" value="1"/>
</dbReference>
<organism evidence="3 4">
    <name type="scientific">Sinomonas humi</name>
    <dbReference type="NCBI Taxonomy" id="1338436"/>
    <lineage>
        <taxon>Bacteria</taxon>
        <taxon>Bacillati</taxon>
        <taxon>Actinomycetota</taxon>
        <taxon>Actinomycetes</taxon>
        <taxon>Micrococcales</taxon>
        <taxon>Micrococcaceae</taxon>
        <taxon>Sinomonas</taxon>
    </lineage>
</organism>